<feature type="non-terminal residue" evidence="1">
    <location>
        <position position="1"/>
    </location>
</feature>
<protein>
    <submittedName>
        <fullName evidence="1">Uncharacterized protein</fullName>
    </submittedName>
</protein>
<name>A0A454D4R5_VIBHA</name>
<dbReference type="EMBL" id="AJSR01000195">
    <property type="protein sequence ID" value="EKM33615.1"/>
    <property type="molecule type" value="Genomic_DNA"/>
</dbReference>
<evidence type="ECO:0000313" key="2">
    <source>
        <dbReference type="Proteomes" id="UP000008367"/>
    </source>
</evidence>
<dbReference type="AlphaFoldDB" id="A0A454D4R5"/>
<dbReference type="Proteomes" id="UP000008367">
    <property type="component" value="Unassembled WGS sequence"/>
</dbReference>
<accession>A0A454D4R5</accession>
<organism evidence="1 2">
    <name type="scientific">Vibrio harveyi</name>
    <name type="common">Beneckea harveyi</name>
    <dbReference type="NCBI Taxonomy" id="669"/>
    <lineage>
        <taxon>Bacteria</taxon>
        <taxon>Pseudomonadati</taxon>
        <taxon>Pseudomonadota</taxon>
        <taxon>Gammaproteobacteria</taxon>
        <taxon>Vibrionales</taxon>
        <taxon>Vibrionaceae</taxon>
        <taxon>Vibrio</taxon>
    </lineage>
</organism>
<evidence type="ECO:0000313" key="1">
    <source>
        <dbReference type="EMBL" id="EKM33615.1"/>
    </source>
</evidence>
<sequence length="37" mass="4242">PFYFPYLICSCNYLASGAMQKVLLFASELNESKMHPK</sequence>
<comment type="caution">
    <text evidence="1">The sequence shown here is derived from an EMBL/GenBank/DDBJ whole genome shotgun (WGS) entry which is preliminary data.</text>
</comment>
<gene>
    <name evidence="1" type="ORF">VCHENC02_0950</name>
</gene>
<proteinExistence type="predicted"/>
<reference evidence="1 2" key="1">
    <citation type="submission" date="2012-10" db="EMBL/GenBank/DDBJ databases">
        <title>Genome sequence of Vibrio Cholerae HENC-02.</title>
        <authorList>
            <person name="Eppinger M."/>
            <person name="Hasan N.A."/>
            <person name="Sengamalay N."/>
            <person name="Hine E."/>
            <person name="Su Q."/>
            <person name="Daugherty S.C."/>
            <person name="Young S."/>
            <person name="Sadzewicz L."/>
            <person name="Tallon L."/>
            <person name="Cebula T.A."/>
            <person name="Ravel J."/>
            <person name="Colwell R.R."/>
        </authorList>
    </citation>
    <scope>NUCLEOTIDE SEQUENCE [LARGE SCALE GENOMIC DNA]</scope>
    <source>
        <strain evidence="1 2">HENC-02</strain>
    </source>
</reference>